<accession>A0A6N1VEY2</accession>
<evidence type="ECO:0000313" key="2">
    <source>
        <dbReference type="Proteomes" id="UP000509367"/>
    </source>
</evidence>
<evidence type="ECO:0000313" key="1">
    <source>
        <dbReference type="EMBL" id="QKV17689.1"/>
    </source>
</evidence>
<dbReference type="RefSeq" id="WP_175275586.1">
    <property type="nucleotide sequence ID" value="NZ_CP054836.1"/>
</dbReference>
<name>A0A6N1VEY2_9HYPH</name>
<keyword evidence="2" id="KW-1185">Reference proteome</keyword>
<gene>
    <name evidence="1" type="ORF">HTY61_03995</name>
</gene>
<sequence length="54" mass="6348">MARNRFARTIGRIASAISGPAREKIENDYLNKATSIYDLERRMQEIDRGKFRNF</sequence>
<dbReference type="KEGG" id="orm:HTY61_03995"/>
<dbReference type="Pfam" id="PF12086">
    <property type="entry name" value="DUF3563"/>
    <property type="match status" value="1"/>
</dbReference>
<dbReference type="Proteomes" id="UP000509367">
    <property type="component" value="Chromosome"/>
</dbReference>
<dbReference type="AlphaFoldDB" id="A0A6N1VEY2"/>
<dbReference type="EMBL" id="CP054836">
    <property type="protein sequence ID" value="QKV17689.1"/>
    <property type="molecule type" value="Genomic_DNA"/>
</dbReference>
<organism evidence="1 2">
    <name type="scientific">Oricola thermophila</name>
    <dbReference type="NCBI Taxonomy" id="2742145"/>
    <lineage>
        <taxon>Bacteria</taxon>
        <taxon>Pseudomonadati</taxon>
        <taxon>Pseudomonadota</taxon>
        <taxon>Alphaproteobacteria</taxon>
        <taxon>Hyphomicrobiales</taxon>
        <taxon>Ahrensiaceae</taxon>
        <taxon>Oricola</taxon>
    </lineage>
</organism>
<dbReference type="InterPro" id="IPR021946">
    <property type="entry name" value="DUF3563"/>
</dbReference>
<protein>
    <submittedName>
        <fullName evidence="1">DUF3563 family protein</fullName>
    </submittedName>
</protein>
<reference evidence="1 2" key="1">
    <citation type="submission" date="2020-06" db="EMBL/GenBank/DDBJ databases">
        <title>Oricola thermophila sp. nov. isolated from a tidal sediments.</title>
        <authorList>
            <person name="Kwon K.K."/>
            <person name="Yang S.-H."/>
            <person name="Park M.-J."/>
        </authorList>
    </citation>
    <scope>NUCLEOTIDE SEQUENCE [LARGE SCALE GENOMIC DNA]</scope>
    <source>
        <strain evidence="1 2">MEBiC13590</strain>
    </source>
</reference>
<proteinExistence type="predicted"/>